<evidence type="ECO:0000313" key="6">
    <source>
        <dbReference type="EMBL" id="PPK53360.1"/>
    </source>
</evidence>
<dbReference type="STRING" id="930118.SAMN05216429_107166"/>
<feature type="domain" description="HTH tetR-type" evidence="5">
    <location>
        <begin position="6"/>
        <end position="66"/>
    </location>
</feature>
<dbReference type="InterPro" id="IPR011075">
    <property type="entry name" value="TetR_C"/>
</dbReference>
<organism evidence="7 8">
    <name type="scientific">Marinobacter persicus</name>
    <dbReference type="NCBI Taxonomy" id="930118"/>
    <lineage>
        <taxon>Bacteria</taxon>
        <taxon>Pseudomonadati</taxon>
        <taxon>Pseudomonadota</taxon>
        <taxon>Gammaproteobacteria</taxon>
        <taxon>Pseudomonadales</taxon>
        <taxon>Marinobacteraceae</taxon>
        <taxon>Marinobacter</taxon>
    </lineage>
</organism>
<keyword evidence="3" id="KW-0804">Transcription</keyword>
<dbReference type="Proteomes" id="UP000239648">
    <property type="component" value="Unassembled WGS sequence"/>
</dbReference>
<dbReference type="InterPro" id="IPR001647">
    <property type="entry name" value="HTH_TetR"/>
</dbReference>
<dbReference type="EMBL" id="PTIT01000002">
    <property type="protein sequence ID" value="PPK53360.1"/>
    <property type="molecule type" value="Genomic_DNA"/>
</dbReference>
<dbReference type="PANTHER" id="PTHR47506:SF8">
    <property type="entry name" value="REPRESSOR OF PUTATIVE XENOBIOTIC REDUCTASE TETR FAMILY-RELATED"/>
    <property type="match status" value="1"/>
</dbReference>
<evidence type="ECO:0000256" key="3">
    <source>
        <dbReference type="ARBA" id="ARBA00023163"/>
    </source>
</evidence>
<evidence type="ECO:0000256" key="2">
    <source>
        <dbReference type="ARBA" id="ARBA00023125"/>
    </source>
</evidence>
<reference evidence="7 8" key="2">
    <citation type="submission" date="2018-02" db="EMBL/GenBank/DDBJ databases">
        <title>Subsurface microbial communities from deep shales in Ohio and West Virginia, USA.</title>
        <authorList>
            <person name="Wrighton K."/>
        </authorList>
    </citation>
    <scope>NUCLEOTIDE SEQUENCE [LARGE SCALE GENOMIC DNA]</scope>
    <source>
        <strain evidence="7 8">UTICA-S1B9</strain>
    </source>
</reference>
<dbReference type="RefSeq" id="WP_104414945.1">
    <property type="nucleotide sequence ID" value="NZ_PTIT01000002.1"/>
</dbReference>
<accession>A0A2S6GA79</accession>
<proteinExistence type="predicted"/>
<evidence type="ECO:0000313" key="7">
    <source>
        <dbReference type="EMBL" id="PPK56197.1"/>
    </source>
</evidence>
<dbReference type="PANTHER" id="PTHR47506">
    <property type="entry name" value="TRANSCRIPTIONAL REGULATORY PROTEIN"/>
    <property type="match status" value="1"/>
</dbReference>
<keyword evidence="1" id="KW-0805">Transcription regulation</keyword>
<protein>
    <submittedName>
        <fullName evidence="7">TetR family transcriptional regulator</fullName>
    </submittedName>
</protein>
<evidence type="ECO:0000256" key="4">
    <source>
        <dbReference type="PROSITE-ProRule" id="PRU00335"/>
    </source>
</evidence>
<dbReference type="PROSITE" id="PS50977">
    <property type="entry name" value="HTH_TETR_2"/>
    <property type="match status" value="1"/>
</dbReference>
<dbReference type="GO" id="GO:0003677">
    <property type="term" value="F:DNA binding"/>
    <property type="evidence" value="ECO:0007669"/>
    <property type="project" value="UniProtKB-UniRule"/>
</dbReference>
<dbReference type="Pfam" id="PF16925">
    <property type="entry name" value="TetR_C_13"/>
    <property type="match status" value="1"/>
</dbReference>
<sequence>MARHPQYNRDAALHKAVGLFWEKGYHGSSMKQIEQTLDMRPGSIYAAFGSKDGLFSEALARYAEQGGEELSGHMQQYDSIVDGLQAYLRHVAMSCQQDACPSRACMIVKTLLETSHTNDTLANQAREVLAAIESTLASLLEQAQSRGELVPGTDCNRLARLLQSQIMGLRAMAERGLSEQQLAELADDMANLLEPHRTKH</sequence>
<dbReference type="SUPFAM" id="SSF48498">
    <property type="entry name" value="Tetracyclin repressor-like, C-terminal domain"/>
    <property type="match status" value="1"/>
</dbReference>
<evidence type="ECO:0000259" key="5">
    <source>
        <dbReference type="PROSITE" id="PS50977"/>
    </source>
</evidence>
<dbReference type="AlphaFoldDB" id="A0A2S6GA79"/>
<dbReference type="SUPFAM" id="SSF46689">
    <property type="entry name" value="Homeodomain-like"/>
    <property type="match status" value="1"/>
</dbReference>
<evidence type="ECO:0000256" key="1">
    <source>
        <dbReference type="ARBA" id="ARBA00023015"/>
    </source>
</evidence>
<keyword evidence="9" id="KW-1185">Reference proteome</keyword>
<reference evidence="6 9" key="1">
    <citation type="submission" date="2018-02" db="EMBL/GenBank/DDBJ databases">
        <title>Deep subsurface shale carbon reservoir microbial communities from Ohio and West Virginia, USA.</title>
        <authorList>
            <person name="Wrighton K."/>
        </authorList>
    </citation>
    <scope>NUCLEOTIDE SEQUENCE [LARGE SCALE GENOMIC DNA]</scope>
    <source>
        <strain evidence="6 9">UTICA-S1B6</strain>
    </source>
</reference>
<gene>
    <name evidence="7" type="ORF">B0H24_1002161</name>
    <name evidence="6" type="ORF">BY455_102161</name>
</gene>
<dbReference type="InterPro" id="IPR009057">
    <property type="entry name" value="Homeodomain-like_sf"/>
</dbReference>
<dbReference type="EMBL" id="PTIU01000002">
    <property type="protein sequence ID" value="PPK56197.1"/>
    <property type="molecule type" value="Genomic_DNA"/>
</dbReference>
<comment type="caution">
    <text evidence="7">The sequence shown here is derived from an EMBL/GenBank/DDBJ whole genome shotgun (WGS) entry which is preliminary data.</text>
</comment>
<name>A0A2S6GA79_9GAMM</name>
<dbReference type="Pfam" id="PF00440">
    <property type="entry name" value="TetR_N"/>
    <property type="match status" value="1"/>
</dbReference>
<feature type="DNA-binding region" description="H-T-H motif" evidence="4">
    <location>
        <begin position="29"/>
        <end position="48"/>
    </location>
</feature>
<evidence type="ECO:0000313" key="9">
    <source>
        <dbReference type="Proteomes" id="UP000239648"/>
    </source>
</evidence>
<dbReference type="Proteomes" id="UP000239446">
    <property type="component" value="Unassembled WGS sequence"/>
</dbReference>
<dbReference type="Gene3D" id="1.10.10.60">
    <property type="entry name" value="Homeodomain-like"/>
    <property type="match status" value="1"/>
</dbReference>
<dbReference type="OrthoDB" id="270177at2"/>
<keyword evidence="2 4" id="KW-0238">DNA-binding</keyword>
<dbReference type="InterPro" id="IPR036271">
    <property type="entry name" value="Tet_transcr_reg_TetR-rel_C_sf"/>
</dbReference>
<evidence type="ECO:0000313" key="8">
    <source>
        <dbReference type="Proteomes" id="UP000239446"/>
    </source>
</evidence>
<dbReference type="Gene3D" id="1.10.357.10">
    <property type="entry name" value="Tetracycline Repressor, domain 2"/>
    <property type="match status" value="1"/>
</dbReference>